<feature type="transmembrane region" description="Helical" evidence="5">
    <location>
        <begin position="52"/>
        <end position="71"/>
    </location>
</feature>
<protein>
    <submittedName>
        <fullName evidence="8">Sensor histidine kinase</fullName>
    </submittedName>
</protein>
<reference evidence="8 9" key="1">
    <citation type="submission" date="2018-08" db="EMBL/GenBank/DDBJ databases">
        <title>Whole genome sequence analysis of Dermacoccus abyssi bacteria isolated from Deep Mariana trench Micromonospora spp reveals genes involved in the environmental adaptation and production of secondary metabolites.</title>
        <authorList>
            <person name="Abdel-Mageed W.M."/>
            <person name="Lehri B."/>
            <person name="Nouioui I."/>
            <person name="Goodfellow I."/>
            <person name="Jaspars M."/>
            <person name="Karlyshev A."/>
        </authorList>
    </citation>
    <scope>NUCLEOTIDE SEQUENCE [LARGE SCALE GENOMIC DNA]</scope>
    <source>
        <strain evidence="8 9">MT1.1</strain>
    </source>
</reference>
<evidence type="ECO:0000259" key="7">
    <source>
        <dbReference type="Pfam" id="PF07730"/>
    </source>
</evidence>
<evidence type="ECO:0000256" key="4">
    <source>
        <dbReference type="SAM" id="MobiDB-lite"/>
    </source>
</evidence>
<evidence type="ECO:0000259" key="6">
    <source>
        <dbReference type="Pfam" id="PF02518"/>
    </source>
</evidence>
<dbReference type="Gene3D" id="1.20.5.1930">
    <property type="match status" value="1"/>
</dbReference>
<gene>
    <name evidence="8" type="ORF">D1832_12585</name>
</gene>
<keyword evidence="3" id="KW-0902">Two-component regulatory system</keyword>
<dbReference type="PANTHER" id="PTHR24421:SF63">
    <property type="entry name" value="SENSOR HISTIDINE KINASE DESK"/>
    <property type="match status" value="1"/>
</dbReference>
<dbReference type="AlphaFoldDB" id="A0A417Z1G9"/>
<dbReference type="GO" id="GO:0016020">
    <property type="term" value="C:membrane"/>
    <property type="evidence" value="ECO:0007669"/>
    <property type="project" value="InterPro"/>
</dbReference>
<evidence type="ECO:0000313" key="8">
    <source>
        <dbReference type="EMBL" id="RHW44392.1"/>
    </source>
</evidence>
<comment type="caution">
    <text evidence="8">The sequence shown here is derived from an EMBL/GenBank/DDBJ whole genome shotgun (WGS) entry which is preliminary data.</text>
</comment>
<evidence type="ECO:0000256" key="2">
    <source>
        <dbReference type="ARBA" id="ARBA00022777"/>
    </source>
</evidence>
<dbReference type="Proteomes" id="UP000285376">
    <property type="component" value="Unassembled WGS sequence"/>
</dbReference>
<organism evidence="8 9">
    <name type="scientific">Dermacoccus abyssi</name>
    <dbReference type="NCBI Taxonomy" id="322596"/>
    <lineage>
        <taxon>Bacteria</taxon>
        <taxon>Bacillati</taxon>
        <taxon>Actinomycetota</taxon>
        <taxon>Actinomycetes</taxon>
        <taxon>Micrococcales</taxon>
        <taxon>Dermacoccaceae</taxon>
        <taxon>Dermacoccus</taxon>
    </lineage>
</organism>
<feature type="domain" description="Signal transduction histidine kinase subgroup 3 dimerisation and phosphoacceptor" evidence="7">
    <location>
        <begin position="202"/>
        <end position="268"/>
    </location>
</feature>
<name>A0A417Z1G9_9MICO</name>
<feature type="region of interest" description="Disordered" evidence="4">
    <location>
        <begin position="1"/>
        <end position="22"/>
    </location>
</feature>
<evidence type="ECO:0000256" key="3">
    <source>
        <dbReference type="ARBA" id="ARBA00023012"/>
    </source>
</evidence>
<keyword evidence="5" id="KW-0472">Membrane</keyword>
<keyword evidence="5" id="KW-0812">Transmembrane</keyword>
<dbReference type="EMBL" id="QWLM01000017">
    <property type="protein sequence ID" value="RHW44392.1"/>
    <property type="molecule type" value="Genomic_DNA"/>
</dbReference>
<sequence length="393" mass="41102">MTIEEDGVTTPEATTQKPSRPRSERLSATTWLWVVFWLIFLVQPVTSNITAGGGRTAGACILIAGGLLYGIQTTRIMRRMWSGRPLTTTEQSITGLVAMVMTGGMLAAAPLLGQSAFALLPYCVVVLALGSAIKVGATLALSLCAATYALSPSLTGKPLETGLLFAALASGAAAGLGAFSAARGREAEVAREDAALLRVQEERNRMARDLHDILGHSLTVITMKAELAGKLVDLDPAKAKEQIAELEQLSRSALADVRTTVSGYREMSLSGEIARARTALTDASIRADMPMSVDAVSPDLRELFAWAVREATTNVIRHSGASRCTVTIEPTRLVVADDGRGSDATPGTAAGSGNGLAGLRERAEAVGASVAVDTSDGFRLTVGAPPRNNGETR</sequence>
<dbReference type="GO" id="GO:0046983">
    <property type="term" value="F:protein dimerization activity"/>
    <property type="evidence" value="ECO:0007669"/>
    <property type="project" value="InterPro"/>
</dbReference>
<dbReference type="SUPFAM" id="SSF55874">
    <property type="entry name" value="ATPase domain of HSP90 chaperone/DNA topoisomerase II/histidine kinase"/>
    <property type="match status" value="1"/>
</dbReference>
<dbReference type="PANTHER" id="PTHR24421">
    <property type="entry name" value="NITRATE/NITRITE SENSOR PROTEIN NARX-RELATED"/>
    <property type="match status" value="1"/>
</dbReference>
<dbReference type="Pfam" id="PF02518">
    <property type="entry name" value="HATPase_c"/>
    <property type="match status" value="1"/>
</dbReference>
<dbReference type="CDD" id="cd16917">
    <property type="entry name" value="HATPase_UhpB-NarQ-NarX-like"/>
    <property type="match status" value="1"/>
</dbReference>
<evidence type="ECO:0000256" key="1">
    <source>
        <dbReference type="ARBA" id="ARBA00022679"/>
    </source>
</evidence>
<feature type="domain" description="Histidine kinase/HSP90-like ATPase" evidence="6">
    <location>
        <begin position="307"/>
        <end position="385"/>
    </location>
</feature>
<dbReference type="InterPro" id="IPR050482">
    <property type="entry name" value="Sensor_HK_TwoCompSys"/>
</dbReference>
<keyword evidence="5" id="KW-1133">Transmembrane helix</keyword>
<evidence type="ECO:0000256" key="5">
    <source>
        <dbReference type="SAM" id="Phobius"/>
    </source>
</evidence>
<dbReference type="GO" id="GO:0000155">
    <property type="term" value="F:phosphorelay sensor kinase activity"/>
    <property type="evidence" value="ECO:0007669"/>
    <property type="project" value="InterPro"/>
</dbReference>
<keyword evidence="1" id="KW-0808">Transferase</keyword>
<dbReference type="Gene3D" id="3.30.565.10">
    <property type="entry name" value="Histidine kinase-like ATPase, C-terminal domain"/>
    <property type="match status" value="1"/>
</dbReference>
<feature type="transmembrane region" description="Helical" evidence="5">
    <location>
        <begin position="162"/>
        <end position="182"/>
    </location>
</feature>
<evidence type="ECO:0000313" key="9">
    <source>
        <dbReference type="Proteomes" id="UP000285376"/>
    </source>
</evidence>
<dbReference type="InterPro" id="IPR036890">
    <property type="entry name" value="HATPase_C_sf"/>
</dbReference>
<keyword evidence="2 8" id="KW-0418">Kinase</keyword>
<dbReference type="Pfam" id="PF07730">
    <property type="entry name" value="HisKA_3"/>
    <property type="match status" value="1"/>
</dbReference>
<feature type="transmembrane region" description="Helical" evidence="5">
    <location>
        <begin position="26"/>
        <end position="46"/>
    </location>
</feature>
<accession>A0A417Z1G9</accession>
<proteinExistence type="predicted"/>
<dbReference type="InterPro" id="IPR011712">
    <property type="entry name" value="Sig_transdc_His_kin_sub3_dim/P"/>
</dbReference>
<feature type="transmembrane region" description="Helical" evidence="5">
    <location>
        <begin position="119"/>
        <end position="150"/>
    </location>
</feature>
<feature type="transmembrane region" description="Helical" evidence="5">
    <location>
        <begin position="92"/>
        <end position="113"/>
    </location>
</feature>
<dbReference type="InterPro" id="IPR003594">
    <property type="entry name" value="HATPase_dom"/>
</dbReference>